<dbReference type="PANTHER" id="PTHR32502">
    <property type="entry name" value="N-ACETYLGALACTOSAMINE PERMEASE II COMPONENT-RELATED"/>
    <property type="match status" value="1"/>
</dbReference>
<dbReference type="PROSITE" id="PS51464">
    <property type="entry name" value="SIS"/>
    <property type="match status" value="2"/>
</dbReference>
<dbReference type="InterPro" id="IPR035464">
    <property type="entry name" value="SIS_AgaS"/>
</dbReference>
<dbReference type="GO" id="GO:0097367">
    <property type="term" value="F:carbohydrate derivative binding"/>
    <property type="evidence" value="ECO:0007669"/>
    <property type="project" value="InterPro"/>
</dbReference>
<dbReference type="GO" id="GO:0016853">
    <property type="term" value="F:isomerase activity"/>
    <property type="evidence" value="ECO:0007669"/>
    <property type="project" value="UniProtKB-KW"/>
</dbReference>
<protein>
    <submittedName>
        <fullName evidence="2">Tagatose-6-phosphate ketose isomerase</fullName>
    </submittedName>
</protein>
<dbReference type="GO" id="GO:0009401">
    <property type="term" value="P:phosphoenolpyruvate-dependent sugar phosphotransferase system"/>
    <property type="evidence" value="ECO:0007669"/>
    <property type="project" value="TreeGrafter"/>
</dbReference>
<dbReference type="PANTHER" id="PTHR32502:SF3">
    <property type="entry name" value="D-GALACTOSAMINE-6-PHOSPHATE DEAMINASE AGAS-RELATED"/>
    <property type="match status" value="1"/>
</dbReference>
<dbReference type="GO" id="GO:0005886">
    <property type="term" value="C:plasma membrane"/>
    <property type="evidence" value="ECO:0007669"/>
    <property type="project" value="TreeGrafter"/>
</dbReference>
<organism evidence="2 3">
    <name type="scientific">Lactococcus termiticola</name>
    <dbReference type="NCBI Taxonomy" id="2169526"/>
    <lineage>
        <taxon>Bacteria</taxon>
        <taxon>Bacillati</taxon>
        <taxon>Bacillota</taxon>
        <taxon>Bacilli</taxon>
        <taxon>Lactobacillales</taxon>
        <taxon>Streptococcaceae</taxon>
        <taxon>Lactococcus</taxon>
    </lineage>
</organism>
<keyword evidence="3" id="KW-1185">Reference proteome</keyword>
<sequence length="383" mass="41953">MFELAEEELKAVGAIHTVKETLNQPDLWREVWAGYIEQREEIEGFLAGLISQHGRLRVIFTGAGSSQYVGDILVKSLTELGDTEHFSFESIGTTDIVSAPKATLVADRPTLLVSFARSGNSPESVATVDLVEQVVKDSYHLVLTCASEGQLAKKGHELEKGMTCLLPPSSNDQGFAMTGSCSSMTLLATLIFSQEKLGEKEEAVNILASLAEDIFRREDEITACISRETERLVYLGSSSLAGFVREASLKVLELTAGQIATVFDSSMGFRHGPKSFINDKTAVFIFMDNQAYTRKYDMDLYHEVKKDGIAERVLAIGQGLSEDFSYKTAPELKSAYLVFPAFVFAHVIALKASLLVGNTPDTPSHSGTVNRVVKGVKIYPYKE</sequence>
<reference evidence="2 3" key="1">
    <citation type="journal article" date="2018" name="Genome Announc.">
        <title>Draft Genome Sequence of Lactococcus sp. Strain NtB2 (JCM 32569), Isolated from the Gut of the Higher Termite Nasutitermes takasagoensis.</title>
        <authorList>
            <person name="Noda S."/>
            <person name="Aihara C."/>
            <person name="Yuki M."/>
            <person name="Ohkuma M."/>
        </authorList>
    </citation>
    <scope>NUCLEOTIDE SEQUENCE [LARGE SCALE GENOMIC DNA]</scope>
    <source>
        <strain evidence="2 3">NtB2</strain>
    </source>
</reference>
<dbReference type="RefSeq" id="WP_109245309.1">
    <property type="nucleotide sequence ID" value="NZ_BFFO01000002.1"/>
</dbReference>
<dbReference type="SUPFAM" id="SSF53697">
    <property type="entry name" value="SIS domain"/>
    <property type="match status" value="1"/>
</dbReference>
<dbReference type="OrthoDB" id="9779207at2"/>
<dbReference type="InterPro" id="IPR046348">
    <property type="entry name" value="SIS_dom_sf"/>
</dbReference>
<feature type="domain" description="SIS" evidence="1">
    <location>
        <begin position="221"/>
        <end position="363"/>
    </location>
</feature>
<feature type="domain" description="SIS" evidence="1">
    <location>
        <begin position="46"/>
        <end position="202"/>
    </location>
</feature>
<keyword evidence="2" id="KW-0413">Isomerase</keyword>
<dbReference type="AlphaFoldDB" id="A0A2R5HE23"/>
<comment type="caution">
    <text evidence="2">The sequence shown here is derived from an EMBL/GenBank/DDBJ whole genome shotgun (WGS) entry which is preliminary data.</text>
</comment>
<dbReference type="GO" id="GO:1901135">
    <property type="term" value="P:carbohydrate derivative metabolic process"/>
    <property type="evidence" value="ECO:0007669"/>
    <property type="project" value="InterPro"/>
</dbReference>
<gene>
    <name evidence="2" type="ORF">NtB2_00435</name>
</gene>
<dbReference type="EMBL" id="BFFO01000002">
    <property type="protein sequence ID" value="GBG96324.1"/>
    <property type="molecule type" value="Genomic_DNA"/>
</dbReference>
<name>A0A2R5HE23_9LACT</name>
<dbReference type="InterPro" id="IPR001347">
    <property type="entry name" value="SIS_dom"/>
</dbReference>
<evidence type="ECO:0000259" key="1">
    <source>
        <dbReference type="PROSITE" id="PS51464"/>
    </source>
</evidence>
<dbReference type="CDD" id="cd05010">
    <property type="entry name" value="SIS_AgaS_like"/>
    <property type="match status" value="1"/>
</dbReference>
<dbReference type="InterPro" id="IPR050303">
    <property type="entry name" value="GatZ_KbaZ_carbometab"/>
</dbReference>
<proteinExistence type="predicted"/>
<accession>A0A2R5HE23</accession>
<dbReference type="Proteomes" id="UP000245021">
    <property type="component" value="Unassembled WGS sequence"/>
</dbReference>
<dbReference type="Gene3D" id="3.40.50.10490">
    <property type="entry name" value="Glucose-6-phosphate isomerase like protein, domain 1"/>
    <property type="match status" value="2"/>
</dbReference>
<evidence type="ECO:0000313" key="3">
    <source>
        <dbReference type="Proteomes" id="UP000245021"/>
    </source>
</evidence>
<evidence type="ECO:0000313" key="2">
    <source>
        <dbReference type="EMBL" id="GBG96324.1"/>
    </source>
</evidence>